<evidence type="ECO:0000256" key="2">
    <source>
        <dbReference type="SAM" id="Phobius"/>
    </source>
</evidence>
<protein>
    <recommendedName>
        <fullName evidence="3">SEFIR domain-containing protein</fullName>
    </recommendedName>
</protein>
<organism evidence="4 5">
    <name type="scientific">Marichromatium purpuratum 984</name>
    <dbReference type="NCBI Taxonomy" id="765910"/>
    <lineage>
        <taxon>Bacteria</taxon>
        <taxon>Pseudomonadati</taxon>
        <taxon>Pseudomonadota</taxon>
        <taxon>Gammaproteobacteria</taxon>
        <taxon>Chromatiales</taxon>
        <taxon>Chromatiaceae</taxon>
        <taxon>Marichromatium</taxon>
    </lineage>
</organism>
<dbReference type="Gene3D" id="2.60.40.1120">
    <property type="entry name" value="Carboxypeptidase-like, regulatory domain"/>
    <property type="match status" value="1"/>
</dbReference>
<evidence type="ECO:0000259" key="3">
    <source>
        <dbReference type="PROSITE" id="PS51534"/>
    </source>
</evidence>
<reference evidence="4 5" key="1">
    <citation type="submission" date="2013-12" db="EMBL/GenBank/DDBJ databases">
        <authorList>
            <consortium name="DOE Joint Genome Institute"/>
            <person name="Bryant D.A."/>
            <person name="Huntemann M."/>
            <person name="Han J."/>
            <person name="Chen A."/>
            <person name="Kyrpides N."/>
            <person name="Mavromatis K."/>
            <person name="Markowitz V."/>
            <person name="Palaniappan K."/>
            <person name="Ivanova N."/>
            <person name="Schaumberg A."/>
            <person name="Pati A."/>
            <person name="Liolios K."/>
            <person name="Nordberg H.P."/>
            <person name="Cantor M.N."/>
            <person name="Hua S.X."/>
            <person name="Woyke T."/>
        </authorList>
    </citation>
    <scope>NUCLEOTIDE SEQUENCE [LARGE SCALE GENOMIC DNA]</scope>
    <source>
        <strain evidence="4 5">984</strain>
    </source>
</reference>
<dbReference type="InterPro" id="IPR008969">
    <property type="entry name" value="CarboxyPept-like_regulatory"/>
</dbReference>
<dbReference type="PROSITE" id="PS51534">
    <property type="entry name" value="SEFIR"/>
    <property type="match status" value="1"/>
</dbReference>
<feature type="transmembrane region" description="Helical" evidence="2">
    <location>
        <begin position="213"/>
        <end position="235"/>
    </location>
</feature>
<dbReference type="InterPro" id="IPR013568">
    <property type="entry name" value="SEFIR_dom"/>
</dbReference>
<evidence type="ECO:0000313" key="4">
    <source>
        <dbReference type="EMBL" id="AHF05480.1"/>
    </source>
</evidence>
<dbReference type="EMBL" id="CP007031">
    <property type="protein sequence ID" value="AHF05480.1"/>
    <property type="molecule type" value="Genomic_DNA"/>
</dbReference>
<name>W0E3P0_MARPU</name>
<feature type="transmembrane region" description="Helical" evidence="2">
    <location>
        <begin position="276"/>
        <end position="295"/>
    </location>
</feature>
<dbReference type="HOGENOM" id="CLU_688499_0_0_6"/>
<evidence type="ECO:0000256" key="1">
    <source>
        <dbReference type="SAM" id="MobiDB-lite"/>
    </source>
</evidence>
<dbReference type="Pfam" id="PF08357">
    <property type="entry name" value="SEFIR"/>
    <property type="match status" value="1"/>
</dbReference>
<gene>
    <name evidence="4" type="ORF">MARPU_08505</name>
</gene>
<keyword evidence="2" id="KW-0472">Membrane</keyword>
<evidence type="ECO:0000313" key="5">
    <source>
        <dbReference type="Proteomes" id="UP000005275"/>
    </source>
</evidence>
<feature type="region of interest" description="Disordered" evidence="1">
    <location>
        <begin position="166"/>
        <end position="188"/>
    </location>
</feature>
<keyword evidence="5" id="KW-1185">Reference proteome</keyword>
<proteinExistence type="predicted"/>
<accession>W0E3P0</accession>
<dbReference type="Proteomes" id="UP000005275">
    <property type="component" value="Chromosome"/>
</dbReference>
<dbReference type="OrthoDB" id="5511829at2"/>
<dbReference type="AlphaFoldDB" id="W0E3P0"/>
<keyword evidence="2" id="KW-1133">Transmembrane helix</keyword>
<dbReference type="eggNOG" id="COG0775">
    <property type="taxonomic scope" value="Bacteria"/>
</dbReference>
<keyword evidence="2" id="KW-0812">Transmembrane</keyword>
<dbReference type="SUPFAM" id="SSF49464">
    <property type="entry name" value="Carboxypeptidase regulatory domain-like"/>
    <property type="match status" value="1"/>
</dbReference>
<dbReference type="KEGG" id="mpur:MARPU_08505"/>
<dbReference type="Gene3D" id="3.40.50.11530">
    <property type="match status" value="1"/>
</dbReference>
<dbReference type="RefSeq" id="WP_005223959.1">
    <property type="nucleotide sequence ID" value="NZ_CP007031.1"/>
</dbReference>
<sequence>MRGSDSLSHPPRIFISYAQYDADHTARVLELAYALATDGLAVELDQFHRHELIDWPRWCAERLDPANTDFVLMVCSLEYRRRIEGQIAHDVGRGVFWEGDLIYGSLYRAKANERFVLVLLDDTPENALPPVVASWNRFRLHRFGIETGDQGYEALYRLLTGQPTTAKPSLGPLKRLPPRPAPAAHRPGPDVAEMAPTRGAAVLVDSAALSRGVWIFGSLLLLFLVAVFTFAPASLPEYKQRILALCAALLAGLLGWFLSGEIGLRLDALASRFGDLAVRASGGLALFVLVLGWWLSPLAPVASSQSSIENGYPPPLMQPQALAGTIRNAHSGAPLSGVQVSLAAYGLTVESDALGRFRLQVEKPDQTSVELMARKPGYQVHEQYATLGNTSLDIDLKETP</sequence>
<feature type="transmembrane region" description="Helical" evidence="2">
    <location>
        <begin position="241"/>
        <end position="264"/>
    </location>
</feature>
<feature type="domain" description="SEFIR" evidence="3">
    <location>
        <begin position="10"/>
        <end position="149"/>
    </location>
</feature>
<dbReference type="STRING" id="765910.MARPU_08505"/>